<dbReference type="AlphaFoldDB" id="A0A6J4TW36"/>
<protein>
    <submittedName>
        <fullName evidence="2">Protein-L-isoaspartate O-methyltransferase</fullName>
        <ecNumber evidence="2">2.1.1.77</ecNumber>
    </submittedName>
</protein>
<feature type="compositionally biased region" description="Basic residues" evidence="1">
    <location>
        <begin position="353"/>
        <end position="376"/>
    </location>
</feature>
<evidence type="ECO:0000313" key="2">
    <source>
        <dbReference type="EMBL" id="CAA9533816.1"/>
    </source>
</evidence>
<dbReference type="EC" id="2.1.1.77" evidence="2"/>
<feature type="compositionally biased region" description="Basic and acidic residues" evidence="1">
    <location>
        <begin position="229"/>
        <end position="261"/>
    </location>
</feature>
<feature type="non-terminal residue" evidence="2">
    <location>
        <position position="1"/>
    </location>
</feature>
<dbReference type="EMBL" id="CADCWC010000189">
    <property type="protein sequence ID" value="CAA9533816.1"/>
    <property type="molecule type" value="Genomic_DNA"/>
</dbReference>
<accession>A0A6J4TW36</accession>
<feature type="compositionally biased region" description="Basic residues" evidence="1">
    <location>
        <begin position="262"/>
        <end position="276"/>
    </location>
</feature>
<organism evidence="2">
    <name type="scientific">uncultured Thermoleophilia bacterium</name>
    <dbReference type="NCBI Taxonomy" id="1497501"/>
    <lineage>
        <taxon>Bacteria</taxon>
        <taxon>Bacillati</taxon>
        <taxon>Actinomycetota</taxon>
        <taxon>Thermoleophilia</taxon>
        <taxon>environmental samples</taxon>
    </lineage>
</organism>
<reference evidence="2" key="1">
    <citation type="submission" date="2020-02" db="EMBL/GenBank/DDBJ databases">
        <authorList>
            <person name="Meier V. D."/>
        </authorList>
    </citation>
    <scope>NUCLEOTIDE SEQUENCE</scope>
    <source>
        <strain evidence="2">AVDCRST_MAG79</strain>
    </source>
</reference>
<feature type="compositionally biased region" description="Basic residues" evidence="1">
    <location>
        <begin position="21"/>
        <end position="50"/>
    </location>
</feature>
<feature type="compositionally biased region" description="Basic residues" evidence="1">
    <location>
        <begin position="64"/>
        <end position="95"/>
    </location>
</feature>
<feature type="compositionally biased region" description="Basic and acidic residues" evidence="1">
    <location>
        <begin position="179"/>
        <end position="188"/>
    </location>
</feature>
<feature type="compositionally biased region" description="Basic and acidic residues" evidence="1">
    <location>
        <begin position="379"/>
        <end position="391"/>
    </location>
</feature>
<evidence type="ECO:0000256" key="1">
    <source>
        <dbReference type="SAM" id="MobiDB-lite"/>
    </source>
</evidence>
<feature type="compositionally biased region" description="Basic residues" evidence="1">
    <location>
        <begin position="306"/>
        <end position="331"/>
    </location>
</feature>
<keyword evidence="2" id="KW-0489">Methyltransferase</keyword>
<feature type="compositionally biased region" description="Basic and acidic residues" evidence="1">
    <location>
        <begin position="52"/>
        <end position="63"/>
    </location>
</feature>
<name>A0A6J4TW36_9ACTN</name>
<keyword evidence="2" id="KW-0808">Transferase</keyword>
<feature type="compositionally biased region" description="Low complexity" evidence="1">
    <location>
        <begin position="153"/>
        <end position="169"/>
    </location>
</feature>
<feature type="region of interest" description="Disordered" evidence="1">
    <location>
        <begin position="1"/>
        <end position="437"/>
    </location>
</feature>
<sequence>GPRHRHRDAPGGGTAADRGPRRPRPAARAGCRRAPRPARRGHPRHARVLPRARADHAAADRRAGVRRRGGGGRLARRGAGRPLRPRAARRRRRGRGPGVVQALPDVDVAERRRAGPRGGAAGAERARRRPGPARRVPRARPLQPSRLDGVGGAPALAGRSRGGAPRPGAVRLLRPRRPGRAELRLRDGLRRRRAVRPGGHGAARRRAAMDRRGARRRARAVLGGAERACGGERRALLPGDGEPRTRVVEPPRHAHGRDARGARRPRPRPRRSRARGRLGAQLASRRRAGDGDGGGGAGQRGQPRPRAPRLGRGARRVHDRHRAGHGRRRVGRTGSDPRHPSAARRELRGAAPRARRARVHARPRGARRRRRARRAAARAGDRRDLPRRDRAAQPPLPRRPARAVRRAGAPRPDDAGAAARPVQARRRTAGSLADRRL</sequence>
<gene>
    <name evidence="2" type="ORF">AVDCRST_MAG79-1157</name>
</gene>
<dbReference type="GO" id="GO:0032259">
    <property type="term" value="P:methylation"/>
    <property type="evidence" value="ECO:0007669"/>
    <property type="project" value="UniProtKB-KW"/>
</dbReference>
<feature type="compositionally biased region" description="Basic and acidic residues" evidence="1">
    <location>
        <begin position="335"/>
        <end position="348"/>
    </location>
</feature>
<feature type="compositionally biased region" description="Basic residues" evidence="1">
    <location>
        <begin position="126"/>
        <end position="138"/>
    </location>
</feature>
<feature type="non-terminal residue" evidence="2">
    <location>
        <position position="437"/>
    </location>
</feature>
<dbReference type="GO" id="GO:0004719">
    <property type="term" value="F:protein-L-isoaspartate (D-aspartate) O-methyltransferase activity"/>
    <property type="evidence" value="ECO:0007669"/>
    <property type="project" value="UniProtKB-EC"/>
</dbReference>
<feature type="compositionally biased region" description="Low complexity" evidence="1">
    <location>
        <begin position="406"/>
        <end position="422"/>
    </location>
</feature>
<proteinExistence type="predicted"/>